<feature type="region of interest" description="Disordered" evidence="1">
    <location>
        <begin position="134"/>
        <end position="183"/>
    </location>
</feature>
<protein>
    <submittedName>
        <fullName evidence="2">Uncharacterized protein</fullName>
    </submittedName>
</protein>
<reference evidence="2 3" key="1">
    <citation type="submission" date="2019-06" db="EMBL/GenBank/DDBJ databases">
        <title>A chromosomal-level reference genome of Carpinus fangiana (Coryloideae, Betulaceae).</title>
        <authorList>
            <person name="Yang X."/>
            <person name="Wang Z."/>
            <person name="Zhang L."/>
            <person name="Hao G."/>
            <person name="Liu J."/>
            <person name="Yang Y."/>
        </authorList>
    </citation>
    <scope>NUCLEOTIDE SEQUENCE [LARGE SCALE GENOMIC DNA]</scope>
    <source>
        <strain evidence="2">Cfa_2016G</strain>
        <tissue evidence="2">Leaf</tissue>
    </source>
</reference>
<feature type="region of interest" description="Disordered" evidence="1">
    <location>
        <begin position="1"/>
        <end position="50"/>
    </location>
</feature>
<organism evidence="2 3">
    <name type="scientific">Carpinus fangiana</name>
    <dbReference type="NCBI Taxonomy" id="176857"/>
    <lineage>
        <taxon>Eukaryota</taxon>
        <taxon>Viridiplantae</taxon>
        <taxon>Streptophyta</taxon>
        <taxon>Embryophyta</taxon>
        <taxon>Tracheophyta</taxon>
        <taxon>Spermatophyta</taxon>
        <taxon>Magnoliopsida</taxon>
        <taxon>eudicotyledons</taxon>
        <taxon>Gunneridae</taxon>
        <taxon>Pentapetalae</taxon>
        <taxon>rosids</taxon>
        <taxon>fabids</taxon>
        <taxon>Fagales</taxon>
        <taxon>Betulaceae</taxon>
        <taxon>Carpinus</taxon>
    </lineage>
</organism>
<gene>
    <name evidence="2" type="ORF">FH972_021065</name>
</gene>
<accession>A0A5N6KNM3</accession>
<dbReference type="EMBL" id="VIBQ01000009">
    <property type="protein sequence ID" value="KAB8336756.1"/>
    <property type="molecule type" value="Genomic_DNA"/>
</dbReference>
<evidence type="ECO:0000313" key="2">
    <source>
        <dbReference type="EMBL" id="KAB8336756.1"/>
    </source>
</evidence>
<dbReference type="AlphaFoldDB" id="A0A5N6KNM3"/>
<keyword evidence="3" id="KW-1185">Reference proteome</keyword>
<sequence>MKDSWERTGRVRMSLEGGTKGSAQPCGAASGEDGLVGDLGEVGSAAAEGDATSAASEDLRRFERSKQGDPRLGFLLPLLSCLHLGLHSLFYRTQPSSNKRGVSGCRCLFSTPCCSVLSSVSRPSAVPLALQCMAPGRGRGKHPRKSSSGTTLARRSRDLGVQESGTEWPRSSIQRPTHGLQGF</sequence>
<comment type="caution">
    <text evidence="2">The sequence shown here is derived from an EMBL/GenBank/DDBJ whole genome shotgun (WGS) entry which is preliminary data.</text>
</comment>
<evidence type="ECO:0000256" key="1">
    <source>
        <dbReference type="SAM" id="MobiDB-lite"/>
    </source>
</evidence>
<proteinExistence type="predicted"/>
<evidence type="ECO:0000313" key="3">
    <source>
        <dbReference type="Proteomes" id="UP000327013"/>
    </source>
</evidence>
<feature type="compositionally biased region" description="Polar residues" evidence="1">
    <location>
        <begin position="163"/>
        <end position="175"/>
    </location>
</feature>
<name>A0A5N6KNM3_9ROSI</name>
<dbReference type="Proteomes" id="UP000327013">
    <property type="component" value="Unassembled WGS sequence"/>
</dbReference>